<dbReference type="Pfam" id="PF00361">
    <property type="entry name" value="Proton_antipo_M"/>
    <property type="match status" value="1"/>
</dbReference>
<feature type="transmembrane region" description="Helical" evidence="8">
    <location>
        <begin position="247"/>
        <end position="264"/>
    </location>
</feature>
<evidence type="ECO:0000256" key="2">
    <source>
        <dbReference type="ARBA" id="ARBA00022475"/>
    </source>
</evidence>
<keyword evidence="3 7" id="KW-0812">Transmembrane</keyword>
<dbReference type="PANTHER" id="PTHR42682:SF3">
    <property type="entry name" value="FORMATE HYDROGENLYASE SUBUNIT 3-RELATED"/>
    <property type="match status" value="1"/>
</dbReference>
<keyword evidence="6 8" id="KW-0472">Membrane</keyword>
<keyword evidence="11" id="KW-1185">Reference proteome</keyword>
<keyword evidence="4 8" id="KW-1133">Transmembrane helix</keyword>
<feature type="transmembrane region" description="Helical" evidence="8">
    <location>
        <begin position="347"/>
        <end position="367"/>
    </location>
</feature>
<dbReference type="RefSeq" id="WP_305731384.1">
    <property type="nucleotide sequence ID" value="NZ_OW150024.1"/>
</dbReference>
<evidence type="ECO:0000313" key="10">
    <source>
        <dbReference type="EMBL" id="CAH2030448.1"/>
    </source>
</evidence>
<feature type="transmembrane region" description="Helical" evidence="8">
    <location>
        <begin position="426"/>
        <end position="459"/>
    </location>
</feature>
<evidence type="ECO:0000259" key="9">
    <source>
        <dbReference type="Pfam" id="PF00361"/>
    </source>
</evidence>
<feature type="transmembrane region" description="Helical" evidence="8">
    <location>
        <begin position="276"/>
        <end position="297"/>
    </location>
</feature>
<feature type="transmembrane region" description="Helical" evidence="8">
    <location>
        <begin position="170"/>
        <end position="191"/>
    </location>
</feature>
<dbReference type="InterPro" id="IPR003918">
    <property type="entry name" value="NADH_UbQ_OxRdtase"/>
</dbReference>
<evidence type="ECO:0000256" key="8">
    <source>
        <dbReference type="SAM" id="Phobius"/>
    </source>
</evidence>
<feature type="transmembrane region" description="Helical" evidence="8">
    <location>
        <begin position="40"/>
        <end position="61"/>
    </location>
</feature>
<feature type="transmembrane region" description="Helical" evidence="8">
    <location>
        <begin position="140"/>
        <end position="158"/>
    </location>
</feature>
<dbReference type="PANTHER" id="PTHR42682">
    <property type="entry name" value="HYDROGENASE-4 COMPONENT F"/>
    <property type="match status" value="1"/>
</dbReference>
<dbReference type="PRINTS" id="PR01437">
    <property type="entry name" value="NUOXDRDTASE4"/>
</dbReference>
<feature type="transmembrane region" description="Helical" evidence="8">
    <location>
        <begin position="480"/>
        <end position="504"/>
    </location>
</feature>
<feature type="domain" description="NADH:quinone oxidoreductase/Mrp antiporter transmembrane" evidence="9">
    <location>
        <begin position="135"/>
        <end position="418"/>
    </location>
</feature>
<gene>
    <name evidence="10" type="primary">ehrA</name>
    <name evidence="10" type="ORF">GEAMG1_0636</name>
</gene>
<evidence type="ECO:0000313" key="11">
    <source>
        <dbReference type="Proteomes" id="UP001295463"/>
    </source>
</evidence>
<evidence type="ECO:0000256" key="1">
    <source>
        <dbReference type="ARBA" id="ARBA00004651"/>
    </source>
</evidence>
<evidence type="ECO:0000256" key="4">
    <source>
        <dbReference type="ARBA" id="ARBA00022989"/>
    </source>
</evidence>
<comment type="subcellular location">
    <subcellularLocation>
        <location evidence="1">Cell membrane</location>
        <topology evidence="1">Multi-pass membrane protein</topology>
    </subcellularLocation>
    <subcellularLocation>
        <location evidence="7">Membrane</location>
        <topology evidence="7">Multi-pass membrane protein</topology>
    </subcellularLocation>
</comment>
<reference evidence="10 11" key="1">
    <citation type="submission" date="2022-03" db="EMBL/GenBank/DDBJ databases">
        <authorList>
            <person name="Koch H."/>
        </authorList>
    </citation>
    <scope>NUCLEOTIDE SEQUENCE [LARGE SCALE GENOMIC DNA]</scope>
    <source>
        <strain evidence="10 11">G1</strain>
    </source>
</reference>
<protein>
    <submittedName>
        <fullName evidence="10">Ech-hydrogenase-related complex, NuoL-like integral membrane lipoprotein subunit</fullName>
    </submittedName>
</protein>
<evidence type="ECO:0000256" key="3">
    <source>
        <dbReference type="ARBA" id="ARBA00022692"/>
    </source>
</evidence>
<feature type="transmembrane region" description="Helical" evidence="8">
    <location>
        <begin position="388"/>
        <end position="414"/>
    </location>
</feature>
<keyword evidence="2" id="KW-1003">Cell membrane</keyword>
<organism evidence="10 11">
    <name type="scientific">Trichlorobacter ammonificans</name>
    <dbReference type="NCBI Taxonomy" id="2916410"/>
    <lineage>
        <taxon>Bacteria</taxon>
        <taxon>Pseudomonadati</taxon>
        <taxon>Thermodesulfobacteriota</taxon>
        <taxon>Desulfuromonadia</taxon>
        <taxon>Geobacterales</taxon>
        <taxon>Geobacteraceae</taxon>
        <taxon>Trichlorobacter</taxon>
    </lineage>
</organism>
<name>A0ABM9D5D9_9BACT</name>
<feature type="transmembrane region" description="Helical" evidence="8">
    <location>
        <begin position="211"/>
        <end position="235"/>
    </location>
</feature>
<dbReference type="InterPro" id="IPR052175">
    <property type="entry name" value="ComplexI-like_HydComp"/>
</dbReference>
<accession>A0ABM9D5D9</accession>
<feature type="transmembrane region" description="Helical" evidence="8">
    <location>
        <begin position="117"/>
        <end position="134"/>
    </location>
</feature>
<keyword evidence="5" id="KW-0560">Oxidoreductase</keyword>
<dbReference type="EMBL" id="OW150024">
    <property type="protein sequence ID" value="CAH2030448.1"/>
    <property type="molecule type" value="Genomic_DNA"/>
</dbReference>
<dbReference type="InterPro" id="IPR001750">
    <property type="entry name" value="ND/Mrp_TM"/>
</dbReference>
<sequence>MPLNGFASFDISNIVVASALLLLLAGVPGLFCAVRAGQRLAALLTVAAAAAGIPAAVMAAFQPPVAWQLSWGLPFGPARLALDPLSCFFLLPVFLVAGCGALFALKYRPARSGRDRFLTLLYALMPGSMAFILLSRDAVSFLLAWEGMALSAAFLMLADHEEPPVREAGILYLIATHTSTLVLVAFFGMLFHLSGSFVFPATGSLPATPALATLLFLASLAGFGAKAGLMPLHVWLPSAHANAPSHVSALMSGVVLKMGVYGIVRTVSLFDAPPLWWGGLLLALGTLSAVGGVAFALGQHDLKRLLAYHSIENIGIIAMGLGIGLAGMSLGNSAVALLGLAGGLLHVLNHATFKSLLFFGAGAVIHATGSRELDRAGGLIRVMPRTAACFMVGAAAICGLPPLNGFVSELLVYLGLLRQAVGGSGWLTVLAVAAIPALALVGGLAVACFVKVVGVVFLGEARQPRPAAPHEPPWQMLAPMGVLAVLCGGIGLLPLAMAPLLEAVAGGFTGLEVAPGALADQAPLLRLSLLAAVLLGLCGLLALAYRFRLQSAPRGSSGTWGCGYPAPSPRMQYSASSFAASLVEILSPLLRPHAHRPEIAGPAPKPSRFASHVPEVVLDLVVLPFLHRAEAWSAPLRRLQHGHLHLYMLYIFAVLCALLLWVL</sequence>
<evidence type="ECO:0000256" key="5">
    <source>
        <dbReference type="ARBA" id="ARBA00023002"/>
    </source>
</evidence>
<dbReference type="Proteomes" id="UP001295463">
    <property type="component" value="Chromosome"/>
</dbReference>
<evidence type="ECO:0000256" key="7">
    <source>
        <dbReference type="RuleBase" id="RU000320"/>
    </source>
</evidence>
<evidence type="ECO:0000256" key="6">
    <source>
        <dbReference type="ARBA" id="ARBA00023136"/>
    </source>
</evidence>
<feature type="transmembrane region" description="Helical" evidence="8">
    <location>
        <begin position="12"/>
        <end position="33"/>
    </location>
</feature>
<proteinExistence type="predicted"/>
<feature type="transmembrane region" description="Helical" evidence="8">
    <location>
        <begin position="81"/>
        <end position="105"/>
    </location>
</feature>
<feature type="transmembrane region" description="Helical" evidence="8">
    <location>
        <begin position="524"/>
        <end position="545"/>
    </location>
</feature>
<feature type="transmembrane region" description="Helical" evidence="8">
    <location>
        <begin position="644"/>
        <end position="662"/>
    </location>
</feature>